<accession>A0ABN3K2G5</accession>
<dbReference type="CDD" id="cd08262">
    <property type="entry name" value="Zn_ADH8"/>
    <property type="match status" value="1"/>
</dbReference>
<gene>
    <name evidence="4" type="ORF">GCM10010191_76050</name>
</gene>
<name>A0ABN3K2G5_9ACTN</name>
<dbReference type="InterPro" id="IPR013154">
    <property type="entry name" value="ADH-like_N"/>
</dbReference>
<evidence type="ECO:0000256" key="1">
    <source>
        <dbReference type="ARBA" id="ARBA00023002"/>
    </source>
</evidence>
<keyword evidence="5" id="KW-1185">Reference proteome</keyword>
<comment type="caution">
    <text evidence="4">The sequence shown here is derived from an EMBL/GenBank/DDBJ whole genome shotgun (WGS) entry which is preliminary data.</text>
</comment>
<evidence type="ECO:0000313" key="4">
    <source>
        <dbReference type="EMBL" id="GAA2447594.1"/>
    </source>
</evidence>
<organism evidence="4 5">
    <name type="scientific">Actinomadura vinacea</name>
    <dbReference type="NCBI Taxonomy" id="115336"/>
    <lineage>
        <taxon>Bacteria</taxon>
        <taxon>Bacillati</taxon>
        <taxon>Actinomycetota</taxon>
        <taxon>Actinomycetes</taxon>
        <taxon>Streptosporangiales</taxon>
        <taxon>Thermomonosporaceae</taxon>
        <taxon>Actinomadura</taxon>
    </lineage>
</organism>
<dbReference type="InterPro" id="IPR011032">
    <property type="entry name" value="GroES-like_sf"/>
</dbReference>
<dbReference type="Pfam" id="PF00107">
    <property type="entry name" value="ADH_zinc_N"/>
    <property type="match status" value="1"/>
</dbReference>
<dbReference type="SUPFAM" id="SSF51735">
    <property type="entry name" value="NAD(P)-binding Rossmann-fold domains"/>
    <property type="match status" value="1"/>
</dbReference>
<sequence>MRAALTKDNTLVVTEVPDPVPQEGQLLVRTLACGICGSDLHALRHPDAFMDTTRRSGGTPYDPRDGLVFGHEFAGEIVGHGPGTERTLPVGTAVCGPPIGLGPQGAGIIGYAPMYPGGYGEYMILNEGLAFAVPDGLAPEVAALTEPFSVAARAVGRSGIGAGDVSVVLGLGPIGLGVVATLKARGHGPVLAVDFSPRRRALAERLGADELIDPAVSSPYDRWSDLGVPTGTTDRMAAEMLGTPVRAAVVFECVGVPGVLGQVIEGAPAGSTIMLVGVCMQSDRVEPGIAVSKELTVRGSFGAVPAEYRATLDDIAAGRIDAGAIITGTVGLDGVAGAFEELAAPERHAKIVVVPQGVS</sequence>
<dbReference type="RefSeq" id="WP_344595770.1">
    <property type="nucleotide sequence ID" value="NZ_BAAARW010000034.1"/>
</dbReference>
<evidence type="ECO:0000259" key="2">
    <source>
        <dbReference type="Pfam" id="PF00107"/>
    </source>
</evidence>
<dbReference type="Gene3D" id="3.90.180.10">
    <property type="entry name" value="Medium-chain alcohol dehydrogenases, catalytic domain"/>
    <property type="match status" value="1"/>
</dbReference>
<reference evidence="4 5" key="1">
    <citation type="journal article" date="2019" name="Int. J. Syst. Evol. Microbiol.">
        <title>The Global Catalogue of Microorganisms (GCM) 10K type strain sequencing project: providing services to taxonomists for standard genome sequencing and annotation.</title>
        <authorList>
            <consortium name="The Broad Institute Genomics Platform"/>
            <consortium name="The Broad Institute Genome Sequencing Center for Infectious Disease"/>
            <person name="Wu L."/>
            <person name="Ma J."/>
        </authorList>
    </citation>
    <scope>NUCLEOTIDE SEQUENCE [LARGE SCALE GENOMIC DNA]</scope>
    <source>
        <strain evidence="4 5">JCM 3325</strain>
    </source>
</reference>
<dbReference type="SUPFAM" id="SSF50129">
    <property type="entry name" value="GroES-like"/>
    <property type="match status" value="1"/>
</dbReference>
<feature type="domain" description="Alcohol dehydrogenase-like C-terminal" evidence="2">
    <location>
        <begin position="173"/>
        <end position="315"/>
    </location>
</feature>
<dbReference type="Proteomes" id="UP001501231">
    <property type="component" value="Unassembled WGS sequence"/>
</dbReference>
<dbReference type="PANTHER" id="PTHR43189">
    <property type="entry name" value="ZINC-TYPE ALCOHOL DEHYDROGENASE-LIKE PROTEIN C1198.01-RELATED"/>
    <property type="match status" value="1"/>
</dbReference>
<dbReference type="Gene3D" id="3.40.50.720">
    <property type="entry name" value="NAD(P)-binding Rossmann-like Domain"/>
    <property type="match status" value="1"/>
</dbReference>
<dbReference type="EMBL" id="BAAARW010000034">
    <property type="protein sequence ID" value="GAA2447594.1"/>
    <property type="molecule type" value="Genomic_DNA"/>
</dbReference>
<keyword evidence="1" id="KW-0560">Oxidoreductase</keyword>
<proteinExistence type="predicted"/>
<dbReference type="InterPro" id="IPR013149">
    <property type="entry name" value="ADH-like_C"/>
</dbReference>
<protein>
    <submittedName>
        <fullName evidence="4">Zinc-binding dehydrogenase</fullName>
    </submittedName>
</protein>
<dbReference type="InterPro" id="IPR036291">
    <property type="entry name" value="NAD(P)-bd_dom_sf"/>
</dbReference>
<dbReference type="Pfam" id="PF08240">
    <property type="entry name" value="ADH_N"/>
    <property type="match status" value="1"/>
</dbReference>
<feature type="domain" description="Alcohol dehydrogenase-like N-terminal" evidence="3">
    <location>
        <begin position="23"/>
        <end position="135"/>
    </location>
</feature>
<dbReference type="PANTHER" id="PTHR43189:SF1">
    <property type="entry name" value="ZINC-TYPE ALCOHOL DEHYDROGENASE-LIKE PROTEIN C1198.01"/>
    <property type="match status" value="1"/>
</dbReference>
<evidence type="ECO:0000313" key="5">
    <source>
        <dbReference type="Proteomes" id="UP001501231"/>
    </source>
</evidence>
<evidence type="ECO:0000259" key="3">
    <source>
        <dbReference type="Pfam" id="PF08240"/>
    </source>
</evidence>